<accession>A0ABQ9H452</accession>
<evidence type="ECO:0000313" key="2">
    <source>
        <dbReference type="Proteomes" id="UP001159363"/>
    </source>
</evidence>
<gene>
    <name evidence="1" type="ORF">PR048_019671</name>
</gene>
<dbReference type="EMBL" id="JARBHB010000007">
    <property type="protein sequence ID" value="KAJ8879065.1"/>
    <property type="molecule type" value="Genomic_DNA"/>
</dbReference>
<protein>
    <recommendedName>
        <fullName evidence="3">TAZ-type domain-containing protein</fullName>
    </recommendedName>
</protein>
<comment type="caution">
    <text evidence="1">The sequence shown here is derived from an EMBL/GenBank/DDBJ whole genome shotgun (WGS) entry which is preliminary data.</text>
</comment>
<organism evidence="1 2">
    <name type="scientific">Dryococelus australis</name>
    <dbReference type="NCBI Taxonomy" id="614101"/>
    <lineage>
        <taxon>Eukaryota</taxon>
        <taxon>Metazoa</taxon>
        <taxon>Ecdysozoa</taxon>
        <taxon>Arthropoda</taxon>
        <taxon>Hexapoda</taxon>
        <taxon>Insecta</taxon>
        <taxon>Pterygota</taxon>
        <taxon>Neoptera</taxon>
        <taxon>Polyneoptera</taxon>
        <taxon>Phasmatodea</taxon>
        <taxon>Verophasmatodea</taxon>
        <taxon>Anareolatae</taxon>
        <taxon>Phasmatidae</taxon>
        <taxon>Eurycanthinae</taxon>
        <taxon>Dryococelus</taxon>
    </lineage>
</organism>
<keyword evidence="2" id="KW-1185">Reference proteome</keyword>
<reference evidence="1 2" key="1">
    <citation type="submission" date="2023-02" db="EMBL/GenBank/DDBJ databases">
        <title>LHISI_Scaffold_Assembly.</title>
        <authorList>
            <person name="Stuart O.P."/>
            <person name="Cleave R."/>
            <person name="Magrath M.J.L."/>
            <person name="Mikheyev A.S."/>
        </authorList>
    </citation>
    <scope>NUCLEOTIDE SEQUENCE [LARGE SCALE GENOMIC DNA]</scope>
    <source>
        <strain evidence="1">Daus_M_001</strain>
        <tissue evidence="1">Leg muscle</tissue>
    </source>
</reference>
<evidence type="ECO:0000313" key="1">
    <source>
        <dbReference type="EMBL" id="KAJ8879065.1"/>
    </source>
</evidence>
<name>A0ABQ9H452_9NEOP</name>
<dbReference type="Proteomes" id="UP001159363">
    <property type="component" value="Chromosome 6"/>
</dbReference>
<evidence type="ECO:0008006" key="3">
    <source>
        <dbReference type="Google" id="ProtNLM"/>
    </source>
</evidence>
<proteinExistence type="predicted"/>
<sequence>MRMVYIDDTMNVKICDLQAEYECPSLRKLKAHCANINHTYRMCKHHWSCSCLNVLLLRKWTIECEDNRFCVWVLGEQNTAIPFA</sequence>